<dbReference type="InterPro" id="IPR051435">
    <property type="entry name" value="RING_finger_E3_ubiq-ligases"/>
</dbReference>
<keyword evidence="3" id="KW-0862">Zinc</keyword>
<evidence type="ECO:0000313" key="7">
    <source>
        <dbReference type="Proteomes" id="UP001501940"/>
    </source>
</evidence>
<dbReference type="OMA" id="MHPDRPY"/>
<keyword evidence="1" id="KW-0479">Metal-binding</keyword>
<protein>
    <recommendedName>
        <fullName evidence="5">RING-type domain-containing protein</fullName>
    </recommendedName>
</protein>
<dbReference type="Gene3D" id="3.30.40.10">
    <property type="entry name" value="Zinc/RING finger domain, C3HC4 (zinc finger)"/>
    <property type="match status" value="1"/>
</dbReference>
<accession>A0A3Q1CRE5</accession>
<dbReference type="SUPFAM" id="SSF57850">
    <property type="entry name" value="RING/U-box"/>
    <property type="match status" value="1"/>
</dbReference>
<dbReference type="GeneTree" id="ENSGT00940000174877"/>
<dbReference type="PANTHER" id="PTHR22791:SF22">
    <property type="entry name" value="RING FINGER PROTEIN 222-LIKE ISOFORM X1"/>
    <property type="match status" value="1"/>
</dbReference>
<dbReference type="GO" id="GO:0061630">
    <property type="term" value="F:ubiquitin protein ligase activity"/>
    <property type="evidence" value="ECO:0007669"/>
    <property type="project" value="TreeGrafter"/>
</dbReference>
<dbReference type="InterPro" id="IPR027370">
    <property type="entry name" value="Znf-RING_euk"/>
</dbReference>
<dbReference type="Ensembl" id="ENSAOCT00000021453.2">
    <property type="protein sequence ID" value="ENSAOCP00000028388.2"/>
    <property type="gene ID" value="ENSAOCG00000017963.2"/>
</dbReference>
<evidence type="ECO:0000256" key="4">
    <source>
        <dbReference type="PROSITE-ProRule" id="PRU00175"/>
    </source>
</evidence>
<feature type="domain" description="RING-type" evidence="5">
    <location>
        <begin position="20"/>
        <end position="73"/>
    </location>
</feature>
<dbReference type="Proteomes" id="UP001501940">
    <property type="component" value="Chromosome 23"/>
</dbReference>
<evidence type="ECO:0000256" key="1">
    <source>
        <dbReference type="ARBA" id="ARBA00022723"/>
    </source>
</evidence>
<evidence type="ECO:0000259" key="5">
    <source>
        <dbReference type="PROSITE" id="PS50089"/>
    </source>
</evidence>
<dbReference type="InterPro" id="IPR001841">
    <property type="entry name" value="Znf_RING"/>
</dbReference>
<evidence type="ECO:0000256" key="3">
    <source>
        <dbReference type="ARBA" id="ARBA00022833"/>
    </source>
</evidence>
<evidence type="ECO:0000313" key="6">
    <source>
        <dbReference type="Ensembl" id="ENSAOCP00000028388.2"/>
    </source>
</evidence>
<dbReference type="PANTHER" id="PTHR22791">
    <property type="entry name" value="RING-TYPE DOMAIN-CONTAINING PROTEIN"/>
    <property type="match status" value="1"/>
</dbReference>
<dbReference type="PROSITE" id="PS50089">
    <property type="entry name" value="ZF_RING_2"/>
    <property type="match status" value="1"/>
</dbReference>
<dbReference type="SMART" id="SM00184">
    <property type="entry name" value="RING"/>
    <property type="match status" value="1"/>
</dbReference>
<sequence>ILTFTPSPSSGPGEPMDVECPICYQEYNQYNKCPRMLECLHVFCTECLQRIQLCPCEPPDTHSPPAIPCPLCRHLTPLEAGDALTLPCSSRILARLPPMAFRLPVTMATRLSTVTQGVVLSLEGNSRDTRFIILPTEEAIQQSKGTLFCVQLLLNIALEVSFIINIHVVCCLSQCLLQCYNA</sequence>
<dbReference type="InterPro" id="IPR013083">
    <property type="entry name" value="Znf_RING/FYVE/PHD"/>
</dbReference>
<dbReference type="Pfam" id="PF13445">
    <property type="entry name" value="zf-RING_UBOX"/>
    <property type="match status" value="1"/>
</dbReference>
<dbReference type="AlphaFoldDB" id="A0A3Q1CRE5"/>
<reference evidence="6" key="2">
    <citation type="submission" date="2025-08" db="UniProtKB">
        <authorList>
            <consortium name="Ensembl"/>
        </authorList>
    </citation>
    <scope>IDENTIFICATION</scope>
</reference>
<keyword evidence="2 4" id="KW-0863">Zinc-finger</keyword>
<keyword evidence="7" id="KW-1185">Reference proteome</keyword>
<proteinExistence type="predicted"/>
<organism evidence="6 7">
    <name type="scientific">Amphiprion ocellaris</name>
    <name type="common">Clown anemonefish</name>
    <dbReference type="NCBI Taxonomy" id="80972"/>
    <lineage>
        <taxon>Eukaryota</taxon>
        <taxon>Metazoa</taxon>
        <taxon>Chordata</taxon>
        <taxon>Craniata</taxon>
        <taxon>Vertebrata</taxon>
        <taxon>Euteleostomi</taxon>
        <taxon>Actinopterygii</taxon>
        <taxon>Neopterygii</taxon>
        <taxon>Teleostei</taxon>
        <taxon>Neoteleostei</taxon>
        <taxon>Acanthomorphata</taxon>
        <taxon>Ovalentaria</taxon>
        <taxon>Pomacentridae</taxon>
        <taxon>Amphiprion</taxon>
    </lineage>
</organism>
<dbReference type="GO" id="GO:0008270">
    <property type="term" value="F:zinc ion binding"/>
    <property type="evidence" value="ECO:0007669"/>
    <property type="project" value="UniProtKB-KW"/>
</dbReference>
<dbReference type="PROSITE" id="PS00518">
    <property type="entry name" value="ZF_RING_1"/>
    <property type="match status" value="1"/>
</dbReference>
<reference evidence="6 7" key="1">
    <citation type="submission" date="2022-01" db="EMBL/GenBank/DDBJ databases">
        <title>A chromosome-scale genome assembly of the false clownfish, Amphiprion ocellaris.</title>
        <authorList>
            <person name="Ryu T."/>
        </authorList>
    </citation>
    <scope>NUCLEOTIDE SEQUENCE [LARGE SCALE GENOMIC DNA]</scope>
</reference>
<evidence type="ECO:0000256" key="2">
    <source>
        <dbReference type="ARBA" id="ARBA00022771"/>
    </source>
</evidence>
<reference evidence="6" key="3">
    <citation type="submission" date="2025-09" db="UniProtKB">
        <authorList>
            <consortium name="Ensembl"/>
        </authorList>
    </citation>
    <scope>IDENTIFICATION</scope>
</reference>
<dbReference type="InterPro" id="IPR017907">
    <property type="entry name" value="Znf_RING_CS"/>
</dbReference>
<dbReference type="GO" id="GO:0016567">
    <property type="term" value="P:protein ubiquitination"/>
    <property type="evidence" value="ECO:0007669"/>
    <property type="project" value="TreeGrafter"/>
</dbReference>
<name>A0A3Q1CRE5_AMPOC</name>